<organism evidence="1 2">
    <name type="scientific">Nitrococcus mobilis Nb-231</name>
    <dbReference type="NCBI Taxonomy" id="314278"/>
    <lineage>
        <taxon>Bacteria</taxon>
        <taxon>Pseudomonadati</taxon>
        <taxon>Pseudomonadota</taxon>
        <taxon>Gammaproteobacteria</taxon>
        <taxon>Chromatiales</taxon>
        <taxon>Ectothiorhodospiraceae</taxon>
        <taxon>Nitrococcus</taxon>
    </lineage>
</organism>
<accession>A4BVH6</accession>
<sequence>MRHGDEGYGAEHAAKAGCDNLSHCLQRPAFYNTVGFDQQGWPHSA</sequence>
<reference evidence="1 2" key="1">
    <citation type="submission" date="2006-02" db="EMBL/GenBank/DDBJ databases">
        <authorList>
            <person name="Waterbury J."/>
            <person name="Ferriera S."/>
            <person name="Johnson J."/>
            <person name="Kravitz S."/>
            <person name="Halpern A."/>
            <person name="Remington K."/>
            <person name="Beeson K."/>
            <person name="Tran B."/>
            <person name="Rogers Y.-H."/>
            <person name="Friedman R."/>
            <person name="Venter J.C."/>
        </authorList>
    </citation>
    <scope>NUCLEOTIDE SEQUENCE [LARGE SCALE GENOMIC DNA]</scope>
    <source>
        <strain evidence="1 2">Nb-231</strain>
    </source>
</reference>
<dbReference type="AlphaFoldDB" id="A4BVH6"/>
<name>A4BVH6_9GAMM</name>
<dbReference type="STRING" id="314278.NB231_13716"/>
<protein>
    <submittedName>
        <fullName evidence="1">Uncharacterized protein</fullName>
    </submittedName>
</protein>
<dbReference type="EMBL" id="AAOF01000026">
    <property type="protein sequence ID" value="EAR20296.1"/>
    <property type="molecule type" value="Genomic_DNA"/>
</dbReference>
<dbReference type="HOGENOM" id="CLU_3202563_0_0_6"/>
<proteinExistence type="predicted"/>
<gene>
    <name evidence="1" type="ORF">NB231_13716</name>
</gene>
<evidence type="ECO:0000313" key="2">
    <source>
        <dbReference type="Proteomes" id="UP000003374"/>
    </source>
</evidence>
<keyword evidence="2" id="KW-1185">Reference proteome</keyword>
<evidence type="ECO:0000313" key="1">
    <source>
        <dbReference type="EMBL" id="EAR20296.1"/>
    </source>
</evidence>
<dbReference type="Proteomes" id="UP000003374">
    <property type="component" value="Unassembled WGS sequence"/>
</dbReference>
<comment type="caution">
    <text evidence="1">The sequence shown here is derived from an EMBL/GenBank/DDBJ whole genome shotgun (WGS) entry which is preliminary data.</text>
</comment>